<evidence type="ECO:0000313" key="10">
    <source>
        <dbReference type="Proteomes" id="UP000204221"/>
    </source>
</evidence>
<dbReference type="InterPro" id="IPR038076">
    <property type="entry name" value="MgtE_N_sf"/>
</dbReference>
<feature type="transmembrane region" description="Helical" evidence="8">
    <location>
        <begin position="417"/>
        <end position="440"/>
    </location>
</feature>
<sequence>MEDELRDLVEAEDLGALRRWLDDRPPHEVAAELGRLDQPAMALPFRLLEKDRALEVFEELDPVHQQCVLDGLRDQAFRELVEEMDPDDRARMLAEAPATVVRRVLAGLSPGERRTTAALLGYPEGSVGRVMTPEVVWVHPWQSVAEALATVRLRGADAETVYTLPVIDIGRRLLGVVSLRTLVLSDPEERLDELVNTEVPSVAATDEAEGAARLMQEADLLGLPIVDSEQRLVGLLTVDDAIEVIEEADTEDVERQAAASPLGRPYLAAGVLALARSRLPWLLLLIVAATMTVNVLTFFEASLAEVTALALFIPLITGTGGNAGSQSATSVVRALAVGDVRFGDLPKVLWREGRVGLVLGVALAAIGVVVCTLFAGWRLGLVVALSLIAVCAWAAVVGGGMPLLAKKIGVDPAVVSAPMVTTLVDATGLIIYFLTAHAVLGL</sequence>
<dbReference type="SUPFAM" id="SSF161093">
    <property type="entry name" value="MgtE membrane domain-like"/>
    <property type="match status" value="1"/>
</dbReference>
<dbReference type="Proteomes" id="UP000204221">
    <property type="component" value="Chromosome"/>
</dbReference>
<dbReference type="KEGG" id="ahg:AHOG_23290"/>
<dbReference type="GO" id="GO:0046872">
    <property type="term" value="F:metal ion binding"/>
    <property type="evidence" value="ECO:0007669"/>
    <property type="project" value="UniProtKB-KW"/>
</dbReference>
<dbReference type="GO" id="GO:0015095">
    <property type="term" value="F:magnesium ion transmembrane transporter activity"/>
    <property type="evidence" value="ECO:0007669"/>
    <property type="project" value="UniProtKB-UniRule"/>
</dbReference>
<dbReference type="OrthoDB" id="9790355at2"/>
<accession>A0A221W9H4</accession>
<name>A0A221W9H4_9PSEU</name>
<dbReference type="CDD" id="cd04606">
    <property type="entry name" value="CBS_pair_Mg_transporter"/>
    <property type="match status" value="1"/>
</dbReference>
<comment type="subcellular location">
    <subcellularLocation>
        <location evidence="8">Cell membrane</location>
        <topology evidence="8">Multi-pass membrane protein</topology>
    </subcellularLocation>
    <subcellularLocation>
        <location evidence="1">Membrane</location>
        <topology evidence="1">Multi-pass membrane protein</topology>
    </subcellularLocation>
</comment>
<keyword evidence="5 8" id="KW-0460">Magnesium</keyword>
<dbReference type="SUPFAM" id="SSF54631">
    <property type="entry name" value="CBS-domain pair"/>
    <property type="match status" value="1"/>
</dbReference>
<dbReference type="Pfam" id="PF00571">
    <property type="entry name" value="CBS"/>
    <property type="match status" value="2"/>
</dbReference>
<evidence type="ECO:0000256" key="8">
    <source>
        <dbReference type="RuleBase" id="RU362011"/>
    </source>
</evidence>
<keyword evidence="3 8" id="KW-0813">Transport</keyword>
<dbReference type="SUPFAM" id="SSF158791">
    <property type="entry name" value="MgtE N-terminal domain-like"/>
    <property type="match status" value="1"/>
</dbReference>
<dbReference type="PANTHER" id="PTHR43773">
    <property type="entry name" value="MAGNESIUM TRANSPORTER MGTE"/>
    <property type="match status" value="1"/>
</dbReference>
<keyword evidence="8" id="KW-1003">Cell membrane</keyword>
<proteinExistence type="inferred from homology"/>
<evidence type="ECO:0000256" key="4">
    <source>
        <dbReference type="ARBA" id="ARBA00022692"/>
    </source>
</evidence>
<dbReference type="Pfam" id="PF03448">
    <property type="entry name" value="MgtE_N"/>
    <property type="match status" value="1"/>
</dbReference>
<dbReference type="EMBL" id="CP022521">
    <property type="protein sequence ID" value="ASO22266.1"/>
    <property type="molecule type" value="Genomic_DNA"/>
</dbReference>
<comment type="caution">
    <text evidence="8">Lacks conserved residue(s) required for the propagation of feature annotation.</text>
</comment>
<evidence type="ECO:0000313" key="9">
    <source>
        <dbReference type="EMBL" id="ASO22266.1"/>
    </source>
</evidence>
<organism evidence="9 10">
    <name type="scientific">Actinoalloteichus hoggarensis</name>
    <dbReference type="NCBI Taxonomy" id="1470176"/>
    <lineage>
        <taxon>Bacteria</taxon>
        <taxon>Bacillati</taxon>
        <taxon>Actinomycetota</taxon>
        <taxon>Actinomycetes</taxon>
        <taxon>Pseudonocardiales</taxon>
        <taxon>Pseudonocardiaceae</taxon>
        <taxon>Actinoalloteichus</taxon>
    </lineage>
</organism>
<dbReference type="SMART" id="SM00116">
    <property type="entry name" value="CBS"/>
    <property type="match status" value="2"/>
</dbReference>
<keyword evidence="10" id="KW-1185">Reference proteome</keyword>
<evidence type="ECO:0000256" key="3">
    <source>
        <dbReference type="ARBA" id="ARBA00022448"/>
    </source>
</evidence>
<dbReference type="GO" id="GO:0005886">
    <property type="term" value="C:plasma membrane"/>
    <property type="evidence" value="ECO:0007669"/>
    <property type="project" value="UniProtKB-SubCell"/>
</dbReference>
<comment type="subunit">
    <text evidence="8">Homodimer.</text>
</comment>
<keyword evidence="7 8" id="KW-0472">Membrane</keyword>
<evidence type="ECO:0000256" key="1">
    <source>
        <dbReference type="ARBA" id="ARBA00004141"/>
    </source>
</evidence>
<dbReference type="RefSeq" id="WP_093943260.1">
    <property type="nucleotide sequence ID" value="NZ_CP022521.1"/>
</dbReference>
<dbReference type="InterPro" id="IPR036739">
    <property type="entry name" value="SLC41_membr_dom_sf"/>
</dbReference>
<dbReference type="InterPro" id="IPR006669">
    <property type="entry name" value="MgtE_transporter"/>
</dbReference>
<comment type="function">
    <text evidence="8">Acts as a magnesium transporter.</text>
</comment>
<dbReference type="PROSITE" id="PS51371">
    <property type="entry name" value="CBS"/>
    <property type="match status" value="2"/>
</dbReference>
<gene>
    <name evidence="9" type="ORF">AHOG_23290</name>
</gene>
<evidence type="ECO:0000256" key="2">
    <source>
        <dbReference type="ARBA" id="ARBA00009749"/>
    </source>
</evidence>
<evidence type="ECO:0000256" key="6">
    <source>
        <dbReference type="ARBA" id="ARBA00022989"/>
    </source>
</evidence>
<feature type="transmembrane region" description="Helical" evidence="8">
    <location>
        <begin position="381"/>
        <end position="405"/>
    </location>
</feature>
<keyword evidence="6 8" id="KW-1133">Transmembrane helix</keyword>
<dbReference type="InterPro" id="IPR006668">
    <property type="entry name" value="Mg_transptr_MgtE_intracell_dom"/>
</dbReference>
<dbReference type="InterPro" id="IPR046342">
    <property type="entry name" value="CBS_dom_sf"/>
</dbReference>
<dbReference type="Gene3D" id="3.10.580.10">
    <property type="entry name" value="CBS-domain"/>
    <property type="match status" value="1"/>
</dbReference>
<dbReference type="Gene3D" id="1.10.357.20">
    <property type="entry name" value="SLC41 divalent cation transporters, integral membrane domain"/>
    <property type="match status" value="1"/>
</dbReference>
<dbReference type="Gene3D" id="1.25.60.10">
    <property type="entry name" value="MgtE N-terminal domain-like"/>
    <property type="match status" value="1"/>
</dbReference>
<keyword evidence="4 8" id="KW-0812">Transmembrane</keyword>
<reference evidence="9 10" key="1">
    <citation type="submission" date="2017-07" db="EMBL/GenBank/DDBJ databases">
        <title>Complete genome sequence of Actinoalloteichus hoggarensis DSM 45943, type strain of Actinoalloteichus hoggarensis.</title>
        <authorList>
            <person name="Ruckert C."/>
            <person name="Nouioui I."/>
            <person name="Willmese J."/>
            <person name="van Wezel G."/>
            <person name="Klenk H.-P."/>
            <person name="Kalinowski J."/>
            <person name="Zotchev S.B."/>
        </authorList>
    </citation>
    <scope>NUCLEOTIDE SEQUENCE [LARGE SCALE GENOMIC DNA]</scope>
    <source>
        <strain evidence="9 10">DSM 45943</strain>
    </source>
</reference>
<evidence type="ECO:0000256" key="7">
    <source>
        <dbReference type="ARBA" id="ARBA00023136"/>
    </source>
</evidence>
<comment type="similarity">
    <text evidence="2 8">Belongs to the SLC41A transporter family.</text>
</comment>
<protein>
    <recommendedName>
        <fullName evidence="8">Magnesium transporter MgtE</fullName>
    </recommendedName>
</protein>
<dbReference type="SMART" id="SM00924">
    <property type="entry name" value="MgtE_N"/>
    <property type="match status" value="1"/>
</dbReference>
<keyword evidence="8" id="KW-0479">Metal-binding</keyword>
<evidence type="ECO:0000256" key="5">
    <source>
        <dbReference type="ARBA" id="ARBA00022842"/>
    </source>
</evidence>
<dbReference type="Pfam" id="PF01769">
    <property type="entry name" value="MgtE"/>
    <property type="match status" value="1"/>
</dbReference>
<dbReference type="PANTHER" id="PTHR43773:SF1">
    <property type="entry name" value="MAGNESIUM TRANSPORTER MGTE"/>
    <property type="match status" value="1"/>
</dbReference>
<dbReference type="InterPro" id="IPR006667">
    <property type="entry name" value="SLC41_membr_dom"/>
</dbReference>
<dbReference type="InterPro" id="IPR000644">
    <property type="entry name" value="CBS_dom"/>
</dbReference>
<feature type="transmembrane region" description="Helical" evidence="8">
    <location>
        <begin position="279"/>
        <end position="299"/>
    </location>
</feature>
<dbReference type="NCBIfam" id="TIGR00400">
    <property type="entry name" value="mgtE"/>
    <property type="match status" value="1"/>
</dbReference>
<dbReference type="AlphaFoldDB" id="A0A221W9H4"/>
<feature type="transmembrane region" description="Helical" evidence="8">
    <location>
        <begin position="355"/>
        <end position="375"/>
    </location>
</feature>